<feature type="transmembrane region" description="Helical" evidence="1">
    <location>
        <begin position="72"/>
        <end position="90"/>
    </location>
</feature>
<keyword evidence="1" id="KW-0472">Membrane</keyword>
<feature type="transmembrane region" description="Helical" evidence="1">
    <location>
        <begin position="259"/>
        <end position="275"/>
    </location>
</feature>
<feature type="transmembrane region" description="Helical" evidence="1">
    <location>
        <begin position="309"/>
        <end position="330"/>
    </location>
</feature>
<evidence type="ECO:0000313" key="2">
    <source>
        <dbReference type="EMBL" id="OFC60039.1"/>
    </source>
</evidence>
<evidence type="ECO:0008006" key="4">
    <source>
        <dbReference type="Google" id="ProtNLM"/>
    </source>
</evidence>
<dbReference type="RefSeq" id="WP_070135775.1">
    <property type="nucleotide sequence ID" value="NZ_LJAM02000203.1"/>
</dbReference>
<dbReference type="EMBL" id="MAYS01000553">
    <property type="protein sequence ID" value="OFC60039.1"/>
    <property type="molecule type" value="Genomic_DNA"/>
</dbReference>
<dbReference type="InterPro" id="IPR049458">
    <property type="entry name" value="EpsG-like"/>
</dbReference>
<dbReference type="OrthoDB" id="6631730at2"/>
<dbReference type="AlphaFoldDB" id="A0A1E7YVB4"/>
<protein>
    <recommendedName>
        <fullName evidence="4">EpsG family protein</fullName>
    </recommendedName>
</protein>
<evidence type="ECO:0000256" key="1">
    <source>
        <dbReference type="SAM" id="Phobius"/>
    </source>
</evidence>
<comment type="caution">
    <text evidence="2">The sequence shown here is derived from an EMBL/GenBank/DDBJ whole genome shotgun (WGS) entry which is preliminary data.</text>
</comment>
<feature type="transmembrane region" description="Helical" evidence="1">
    <location>
        <begin position="102"/>
        <end position="130"/>
    </location>
</feature>
<feature type="transmembrane region" description="Helical" evidence="1">
    <location>
        <begin position="229"/>
        <end position="247"/>
    </location>
</feature>
<gene>
    <name evidence="2" type="ORF">BBW68_14970</name>
</gene>
<dbReference type="Pfam" id="PF14897">
    <property type="entry name" value="EpsG"/>
    <property type="match status" value="1"/>
</dbReference>
<dbReference type="Proteomes" id="UP000243534">
    <property type="component" value="Unassembled WGS sequence"/>
</dbReference>
<feature type="transmembrane region" description="Helical" evidence="1">
    <location>
        <begin position="142"/>
        <end position="165"/>
    </location>
</feature>
<feature type="transmembrane region" description="Helical" evidence="1">
    <location>
        <begin position="174"/>
        <end position="196"/>
    </location>
</feature>
<accession>A0A1E7YVB4</accession>
<keyword evidence="1" id="KW-0812">Transmembrane</keyword>
<keyword evidence="1" id="KW-1133">Transmembrane helix</keyword>
<organism evidence="2 3">
    <name type="scientific">Candidatus Erwinia dacicola</name>
    <dbReference type="NCBI Taxonomy" id="252393"/>
    <lineage>
        <taxon>Bacteria</taxon>
        <taxon>Pseudomonadati</taxon>
        <taxon>Pseudomonadota</taxon>
        <taxon>Gammaproteobacteria</taxon>
        <taxon>Enterobacterales</taxon>
        <taxon>Erwiniaceae</taxon>
        <taxon>Erwinia</taxon>
    </lineage>
</organism>
<evidence type="ECO:0000313" key="3">
    <source>
        <dbReference type="Proteomes" id="UP000243534"/>
    </source>
</evidence>
<sequence>MIIIKKSIVYILFFCLSLIMLMVATFKPVGLDYDSGNYQNALLSFQNGVNDISEPVFIFFAWLDSLIFNNNIHGLFFLYALISVPINMVVIYKYSKSPLLSLIVYTCLYFILHDLTQIRVGAAAAVFLLAIPDLISGNKKKYIIKVFIASMFHFSSVILISLIFLSNKKVNAKFFVFSPMVVLLFTLFTSNTYQILIDIFNFLPAPIGPKAANYVLNLQLLGKFDNVNVFSKITLCTLFFFTLYFYSLLKSDKPTEFDIIYFKIMSVMLTVFYFLSSVPVLASRSFELLGVSLIFSLPALSLRFKQKRLVGLVIIMWCFVYLYVVNLKLLNFEMLGTL</sequence>
<feature type="transmembrane region" description="Helical" evidence="1">
    <location>
        <begin position="281"/>
        <end position="302"/>
    </location>
</feature>
<feature type="transmembrane region" description="Helical" evidence="1">
    <location>
        <begin position="7"/>
        <end position="26"/>
    </location>
</feature>
<name>A0A1E7YVB4_9GAMM</name>
<proteinExistence type="predicted"/>
<reference evidence="2 3" key="1">
    <citation type="submission" date="2016-07" db="EMBL/GenBank/DDBJ databases">
        <authorList>
            <person name="Yuval B."/>
        </authorList>
    </citation>
    <scope>NUCLEOTIDE SEQUENCE [LARGE SCALE GENOMIC DNA]</scope>
    <source>
        <strain evidence="2 3">IL</strain>
    </source>
</reference>